<organism evidence="1 2">
    <name type="scientific">Nocardia vinacea</name>
    <dbReference type="NCBI Taxonomy" id="96468"/>
    <lineage>
        <taxon>Bacteria</taxon>
        <taxon>Bacillati</taxon>
        <taxon>Actinomycetota</taxon>
        <taxon>Actinomycetes</taxon>
        <taxon>Mycobacteriales</taxon>
        <taxon>Nocardiaceae</taxon>
        <taxon>Nocardia</taxon>
    </lineage>
</organism>
<dbReference type="Proteomes" id="UP001432062">
    <property type="component" value="Chromosome"/>
</dbReference>
<evidence type="ECO:0000313" key="1">
    <source>
        <dbReference type="EMBL" id="WUV51489.1"/>
    </source>
</evidence>
<keyword evidence="2" id="KW-1185">Reference proteome</keyword>
<accession>A0ABZ1Z7G1</accession>
<dbReference type="EMBL" id="CP109441">
    <property type="protein sequence ID" value="WUV51489.1"/>
    <property type="molecule type" value="Genomic_DNA"/>
</dbReference>
<proteinExistence type="predicted"/>
<reference evidence="1" key="1">
    <citation type="submission" date="2022-10" db="EMBL/GenBank/DDBJ databases">
        <title>The complete genomes of actinobacterial strains from the NBC collection.</title>
        <authorList>
            <person name="Joergensen T.S."/>
            <person name="Alvarez Arevalo M."/>
            <person name="Sterndorff E.B."/>
            <person name="Faurdal D."/>
            <person name="Vuksanovic O."/>
            <person name="Mourched A.-S."/>
            <person name="Charusanti P."/>
            <person name="Shaw S."/>
            <person name="Blin K."/>
            <person name="Weber T."/>
        </authorList>
    </citation>
    <scope>NUCLEOTIDE SEQUENCE</scope>
    <source>
        <strain evidence="1">NBC_01482</strain>
    </source>
</reference>
<dbReference type="RefSeq" id="WP_329416343.1">
    <property type="nucleotide sequence ID" value="NZ_CP109441.1"/>
</dbReference>
<sequence length="79" mass="8460">MRVFGVAGFAMFDPRQVPSQSFGVGENDVALLAGRPEIGVVGDRDGSGRQPVDFEIRRSMHVAVSVDIDGRSGEVSRVL</sequence>
<gene>
    <name evidence="1" type="ORF">OG563_42955</name>
</gene>
<evidence type="ECO:0000313" key="2">
    <source>
        <dbReference type="Proteomes" id="UP001432062"/>
    </source>
</evidence>
<protein>
    <submittedName>
        <fullName evidence="1">Uncharacterized protein</fullName>
    </submittedName>
</protein>
<name>A0ABZ1Z7G1_9NOCA</name>